<evidence type="ECO:0000313" key="3">
    <source>
        <dbReference type="Proteomes" id="UP000177010"/>
    </source>
</evidence>
<gene>
    <name evidence="2" type="ORF">LASUN_18420</name>
</gene>
<sequence length="36" mass="4166">MNRKRIYYTSGIAATAVMMMIANHLIRHPRLNAHVN</sequence>
<feature type="transmembrane region" description="Helical" evidence="1">
    <location>
        <begin position="6"/>
        <end position="26"/>
    </location>
</feature>
<evidence type="ECO:0000313" key="2">
    <source>
        <dbReference type="EMBL" id="OFA10233.1"/>
    </source>
</evidence>
<keyword evidence="1" id="KW-1133">Transmembrane helix</keyword>
<reference evidence="2 3" key="1">
    <citation type="submission" date="2016-09" db="EMBL/GenBank/DDBJ databases">
        <title>Genome Sequence of Lactobacillus sunkii Strain CG01.</title>
        <authorList>
            <person name="Poehlein A."/>
            <person name="Gabris C."/>
            <person name="Bengelsdorf F.R."/>
            <person name="Duerre P."/>
            <person name="Daniel R."/>
        </authorList>
    </citation>
    <scope>NUCLEOTIDE SEQUENCE [LARGE SCALE GENOMIC DNA]</scope>
    <source>
        <strain evidence="2 3">CG_D</strain>
    </source>
</reference>
<accession>A0A1E7XAT9</accession>
<protein>
    <submittedName>
        <fullName evidence="2">Uncharacterized protein</fullName>
    </submittedName>
</protein>
<name>A0A1E7XAT9_9LACO</name>
<keyword evidence="1" id="KW-0472">Membrane</keyword>
<proteinExistence type="predicted"/>
<dbReference type="Proteomes" id="UP000177010">
    <property type="component" value="Unassembled WGS sequence"/>
</dbReference>
<dbReference type="AlphaFoldDB" id="A0A1E7XAT9"/>
<organism evidence="2 3">
    <name type="scientific">Lentilactobacillus sunkii</name>
    <dbReference type="NCBI Taxonomy" id="481719"/>
    <lineage>
        <taxon>Bacteria</taxon>
        <taxon>Bacillati</taxon>
        <taxon>Bacillota</taxon>
        <taxon>Bacilli</taxon>
        <taxon>Lactobacillales</taxon>
        <taxon>Lactobacillaceae</taxon>
        <taxon>Lentilactobacillus</taxon>
    </lineage>
</organism>
<dbReference type="EMBL" id="MIQE01000020">
    <property type="protein sequence ID" value="OFA10233.1"/>
    <property type="molecule type" value="Genomic_DNA"/>
</dbReference>
<comment type="caution">
    <text evidence="2">The sequence shown here is derived from an EMBL/GenBank/DDBJ whole genome shotgun (WGS) entry which is preliminary data.</text>
</comment>
<evidence type="ECO:0000256" key="1">
    <source>
        <dbReference type="SAM" id="Phobius"/>
    </source>
</evidence>
<keyword evidence="1" id="KW-0812">Transmembrane</keyword>